<evidence type="ECO:0000313" key="3">
    <source>
        <dbReference type="EMBL" id="MBP2376855.1"/>
    </source>
</evidence>
<evidence type="ECO:0000313" key="4">
    <source>
        <dbReference type="Proteomes" id="UP000703720"/>
    </source>
</evidence>
<sequence>MTGAEATLFAAEVAAFVATAGLLWSVVSFFIVRRSQRATDAREQWSRRFEQAHALALSADSREAETGLLLIEKLSKDAWVTDEDRATAVTVLTSLAPTADSDTARVRESLLGSITDRAVARELTAAPAGPKAKFEVYTDRSGEHRWRLKFANGQVAAVSEGFASRQAVLRNIGSVRQQLQGGGGEIREVG</sequence>
<organism evidence="3 4">
    <name type="scientific">Microbacterium phyllosphaerae</name>
    <dbReference type="NCBI Taxonomy" id="124798"/>
    <lineage>
        <taxon>Bacteria</taxon>
        <taxon>Bacillati</taxon>
        <taxon>Actinomycetota</taxon>
        <taxon>Actinomycetes</taxon>
        <taxon>Micrococcales</taxon>
        <taxon>Microbacteriaceae</taxon>
        <taxon>Microbacterium</taxon>
    </lineage>
</organism>
<dbReference type="Gene3D" id="3.30.160.160">
    <property type="entry name" value="YegP-like"/>
    <property type="match status" value="1"/>
</dbReference>
<keyword evidence="1" id="KW-0472">Membrane</keyword>
<gene>
    <name evidence="3" type="ORF">JOF42_000350</name>
</gene>
<dbReference type="SUPFAM" id="SSF160113">
    <property type="entry name" value="YegP-like"/>
    <property type="match status" value="1"/>
</dbReference>
<dbReference type="EMBL" id="JAGIOA010000001">
    <property type="protein sequence ID" value="MBP2376855.1"/>
    <property type="molecule type" value="Genomic_DNA"/>
</dbReference>
<keyword evidence="4" id="KW-1185">Reference proteome</keyword>
<keyword evidence="1" id="KW-0812">Transmembrane</keyword>
<keyword evidence="1" id="KW-1133">Transmembrane helix</keyword>
<accession>A0ABS4WKY2</accession>
<evidence type="ECO:0000256" key="1">
    <source>
        <dbReference type="SAM" id="Phobius"/>
    </source>
</evidence>
<dbReference type="Pfam" id="PF07411">
    <property type="entry name" value="DUF1508"/>
    <property type="match status" value="1"/>
</dbReference>
<dbReference type="InterPro" id="IPR036913">
    <property type="entry name" value="YegP-like_sf"/>
</dbReference>
<protein>
    <submittedName>
        <fullName evidence="3">Uncharacterized protein YegP (UPF0339 family)</fullName>
    </submittedName>
</protein>
<feature type="domain" description="DUF1508" evidence="2">
    <location>
        <begin position="139"/>
        <end position="177"/>
    </location>
</feature>
<proteinExistence type="predicted"/>
<dbReference type="Proteomes" id="UP000703720">
    <property type="component" value="Unassembled WGS sequence"/>
</dbReference>
<feature type="transmembrane region" description="Helical" evidence="1">
    <location>
        <begin position="6"/>
        <end position="32"/>
    </location>
</feature>
<dbReference type="InterPro" id="IPR010879">
    <property type="entry name" value="DUF1508"/>
</dbReference>
<dbReference type="RefSeq" id="WP_210096275.1">
    <property type="nucleotide sequence ID" value="NZ_BAAAIO010000001.1"/>
</dbReference>
<evidence type="ECO:0000259" key="2">
    <source>
        <dbReference type="Pfam" id="PF07411"/>
    </source>
</evidence>
<reference evidence="3 4" key="1">
    <citation type="submission" date="2021-03" db="EMBL/GenBank/DDBJ databases">
        <title>Sequencing the genomes of 1000 actinobacteria strains.</title>
        <authorList>
            <person name="Klenk H.-P."/>
        </authorList>
    </citation>
    <scope>NUCLEOTIDE SEQUENCE [LARGE SCALE GENOMIC DNA]</scope>
    <source>
        <strain evidence="3 4">DSM 13468</strain>
    </source>
</reference>
<name>A0ABS4WKY2_9MICO</name>
<comment type="caution">
    <text evidence="3">The sequence shown here is derived from an EMBL/GenBank/DDBJ whole genome shotgun (WGS) entry which is preliminary data.</text>
</comment>